<accession>A0A0G1KYA6</accession>
<gene>
    <name evidence="2" type="ORF">UW55_C0033G0008</name>
</gene>
<evidence type="ECO:0000313" key="3">
    <source>
        <dbReference type="Proteomes" id="UP000033945"/>
    </source>
</evidence>
<comment type="caution">
    <text evidence="2">The sequence shown here is derived from an EMBL/GenBank/DDBJ whole genome shotgun (WGS) entry which is preliminary data.</text>
</comment>
<protein>
    <recommendedName>
        <fullName evidence="1">Endonuclease/exonuclease/phosphatase domain-containing protein</fullName>
    </recommendedName>
</protein>
<dbReference type="Pfam" id="PF03372">
    <property type="entry name" value="Exo_endo_phos"/>
    <property type="match status" value="1"/>
</dbReference>
<organism evidence="2 3">
    <name type="scientific">Candidatus Giovannonibacteria bacterium GW2011_GWA2_44_26</name>
    <dbReference type="NCBI Taxonomy" id="1618648"/>
    <lineage>
        <taxon>Bacteria</taxon>
        <taxon>Candidatus Giovannoniibacteriota</taxon>
    </lineage>
</organism>
<feature type="domain" description="Endonuclease/exonuclease/phosphatase" evidence="1">
    <location>
        <begin position="5"/>
        <end position="246"/>
    </location>
</feature>
<dbReference type="InterPro" id="IPR005135">
    <property type="entry name" value="Endo/exonuclease/phosphatase"/>
</dbReference>
<reference evidence="2 3" key="1">
    <citation type="journal article" date="2015" name="Nature">
        <title>rRNA introns, odd ribosomes, and small enigmatic genomes across a large radiation of phyla.</title>
        <authorList>
            <person name="Brown C.T."/>
            <person name="Hug L.A."/>
            <person name="Thomas B.C."/>
            <person name="Sharon I."/>
            <person name="Castelle C.J."/>
            <person name="Singh A."/>
            <person name="Wilkins M.J."/>
            <person name="Williams K.H."/>
            <person name="Banfield J.F."/>
        </authorList>
    </citation>
    <scope>NUCLEOTIDE SEQUENCE [LARGE SCALE GENOMIC DNA]</scope>
</reference>
<sequence>MKLISLNTWCGRAGKNKLLEFFKKYEDVDIFCLQEISSVSYEYLNEHITDKTGTADEGTMIHGMQDISAVLANHVALFRPHYLDNYGLMLLVKKGLDILEEGDFFVYKEKGYTPNGDAGFHARNVQYVTIATKKSNYTVMNFHGLWNGGGKWDTNDRLTQSERIVDFMKSITSPYLICGDFNLLPTTESIRRFEDAGLRNLIREYGITSTRTSYYTKEHKFADYVLASAEIKVSTFEVLPDEVSDHSPIYIEFD</sequence>
<name>A0A0G1KYA6_9BACT</name>
<dbReference type="InterPro" id="IPR036691">
    <property type="entry name" value="Endo/exonu/phosph_ase_sf"/>
</dbReference>
<dbReference type="Gene3D" id="3.60.10.10">
    <property type="entry name" value="Endonuclease/exonuclease/phosphatase"/>
    <property type="match status" value="1"/>
</dbReference>
<dbReference type="Proteomes" id="UP000033945">
    <property type="component" value="Unassembled WGS sequence"/>
</dbReference>
<evidence type="ECO:0000259" key="1">
    <source>
        <dbReference type="Pfam" id="PF03372"/>
    </source>
</evidence>
<proteinExistence type="predicted"/>
<dbReference type="EMBL" id="LCIT01000033">
    <property type="protein sequence ID" value="KKT61327.1"/>
    <property type="molecule type" value="Genomic_DNA"/>
</dbReference>
<evidence type="ECO:0000313" key="2">
    <source>
        <dbReference type="EMBL" id="KKT61327.1"/>
    </source>
</evidence>
<dbReference type="GO" id="GO:0003824">
    <property type="term" value="F:catalytic activity"/>
    <property type="evidence" value="ECO:0007669"/>
    <property type="project" value="InterPro"/>
</dbReference>
<dbReference type="SUPFAM" id="SSF56219">
    <property type="entry name" value="DNase I-like"/>
    <property type="match status" value="1"/>
</dbReference>
<dbReference type="AlphaFoldDB" id="A0A0G1KYA6"/>